<sequence>MSSSKPLKSPLQSLASTQQRKSEISDDEPLYDCVASDDDYLTPEEIARLAQQLTAKTNEERKNSERKPSDSSKGPESSILMFQNGPVDEIK</sequence>
<evidence type="ECO:0000256" key="1">
    <source>
        <dbReference type="SAM" id="MobiDB-lite"/>
    </source>
</evidence>
<feature type="compositionally biased region" description="Basic and acidic residues" evidence="1">
    <location>
        <begin position="57"/>
        <end position="70"/>
    </location>
</feature>
<dbReference type="EMBL" id="CAJPIN010024464">
    <property type="protein sequence ID" value="CAG2063121.1"/>
    <property type="molecule type" value="Genomic_DNA"/>
</dbReference>
<evidence type="ECO:0000313" key="3">
    <source>
        <dbReference type="Proteomes" id="UP001153148"/>
    </source>
</evidence>
<protein>
    <submittedName>
        <fullName evidence="2">Uncharacterized protein</fullName>
    </submittedName>
</protein>
<reference evidence="2" key="1">
    <citation type="submission" date="2021-03" db="EMBL/GenBank/DDBJ databases">
        <authorList>
            <person name="Tran Van P."/>
        </authorList>
    </citation>
    <scope>NUCLEOTIDE SEQUENCE</scope>
</reference>
<feature type="compositionally biased region" description="Low complexity" evidence="1">
    <location>
        <begin position="1"/>
        <end position="16"/>
    </location>
</feature>
<dbReference type="Proteomes" id="UP001153148">
    <property type="component" value="Unassembled WGS sequence"/>
</dbReference>
<feature type="region of interest" description="Disordered" evidence="1">
    <location>
        <begin position="52"/>
        <end position="91"/>
    </location>
</feature>
<gene>
    <name evidence="2" type="ORF">TPAB3V08_LOCUS10069</name>
</gene>
<proteinExistence type="predicted"/>
<feature type="non-terminal residue" evidence="2">
    <location>
        <position position="91"/>
    </location>
</feature>
<evidence type="ECO:0000313" key="2">
    <source>
        <dbReference type="EMBL" id="CAG2063121.1"/>
    </source>
</evidence>
<organism evidence="2 3">
    <name type="scientific">Timema podura</name>
    <name type="common">Walking stick</name>
    <dbReference type="NCBI Taxonomy" id="61482"/>
    <lineage>
        <taxon>Eukaryota</taxon>
        <taxon>Metazoa</taxon>
        <taxon>Ecdysozoa</taxon>
        <taxon>Arthropoda</taxon>
        <taxon>Hexapoda</taxon>
        <taxon>Insecta</taxon>
        <taxon>Pterygota</taxon>
        <taxon>Neoptera</taxon>
        <taxon>Polyneoptera</taxon>
        <taxon>Phasmatodea</taxon>
        <taxon>Timematodea</taxon>
        <taxon>Timematoidea</taxon>
        <taxon>Timematidae</taxon>
        <taxon>Timema</taxon>
    </lineage>
</organism>
<keyword evidence="3" id="KW-1185">Reference proteome</keyword>
<accession>A0ABN7PC05</accession>
<feature type="region of interest" description="Disordered" evidence="1">
    <location>
        <begin position="1"/>
        <end position="31"/>
    </location>
</feature>
<comment type="caution">
    <text evidence="2">The sequence shown here is derived from an EMBL/GenBank/DDBJ whole genome shotgun (WGS) entry which is preliminary data.</text>
</comment>
<name>A0ABN7PC05_TIMPD</name>